<dbReference type="EMBL" id="AWSV01000150">
    <property type="protein sequence ID" value="ERI81881.1"/>
    <property type="molecule type" value="Genomic_DNA"/>
</dbReference>
<evidence type="ECO:0000313" key="2">
    <source>
        <dbReference type="EMBL" id="ERI81881.1"/>
    </source>
</evidence>
<feature type="region of interest" description="Disordered" evidence="1">
    <location>
        <begin position="1"/>
        <end position="38"/>
    </location>
</feature>
<gene>
    <name evidence="2" type="ORF">HMPREF1981_02823</name>
</gene>
<proteinExistence type="predicted"/>
<feature type="compositionally biased region" description="Polar residues" evidence="1">
    <location>
        <begin position="17"/>
        <end position="27"/>
    </location>
</feature>
<accession>U2DQ91</accession>
<dbReference type="Proteomes" id="UP000016496">
    <property type="component" value="Unassembled WGS sequence"/>
</dbReference>
<protein>
    <submittedName>
        <fullName evidence="2">Uncharacterized protein</fullName>
    </submittedName>
</protein>
<reference evidence="2 3" key="1">
    <citation type="submission" date="2013-08" db="EMBL/GenBank/DDBJ databases">
        <authorList>
            <person name="Weinstock G."/>
            <person name="Sodergren E."/>
            <person name="Wylie T."/>
            <person name="Fulton L."/>
            <person name="Fulton R."/>
            <person name="Fronick C."/>
            <person name="O'Laughlin M."/>
            <person name="Godfrey J."/>
            <person name="Miner T."/>
            <person name="Herter B."/>
            <person name="Appelbaum E."/>
            <person name="Cordes M."/>
            <person name="Lek S."/>
            <person name="Wollam A."/>
            <person name="Pepin K.H."/>
            <person name="Palsikar V.B."/>
            <person name="Mitreva M."/>
            <person name="Wilson R.K."/>
        </authorList>
    </citation>
    <scope>NUCLEOTIDE SEQUENCE [LARGE SCALE GENOMIC DNA]</scope>
    <source>
        <strain evidence="2 3">F0041</strain>
    </source>
</reference>
<evidence type="ECO:0000256" key="1">
    <source>
        <dbReference type="SAM" id="MobiDB-lite"/>
    </source>
</evidence>
<comment type="caution">
    <text evidence="2">The sequence shown here is derived from an EMBL/GenBank/DDBJ whole genome shotgun (WGS) entry which is preliminary data.</text>
</comment>
<evidence type="ECO:0000313" key="3">
    <source>
        <dbReference type="Proteomes" id="UP000016496"/>
    </source>
</evidence>
<name>U2DQ91_9BACE</name>
<dbReference type="HOGENOM" id="CLU_2420904_0_0_10"/>
<sequence length="91" mass="10064">MPKAADRKKNGVAFGTGSEQRNVQGLQDQRKTAPLSGQVTDNEMCRARETREEQRCSFRTCRKQSAENNGFVKTAQRVSAYGCGQSSEAFS</sequence>
<dbReference type="PATRIC" id="fig|1321819.3.peg.2610"/>
<dbReference type="AlphaFoldDB" id="U2DQ91"/>
<organism evidence="2 3">
    <name type="scientific">Bacteroides pyogenes F0041</name>
    <dbReference type="NCBI Taxonomy" id="1321819"/>
    <lineage>
        <taxon>Bacteria</taxon>
        <taxon>Pseudomonadati</taxon>
        <taxon>Bacteroidota</taxon>
        <taxon>Bacteroidia</taxon>
        <taxon>Bacteroidales</taxon>
        <taxon>Bacteroidaceae</taxon>
        <taxon>Bacteroides</taxon>
    </lineage>
</organism>